<feature type="chain" id="PRO_5011750115" evidence="1">
    <location>
        <begin position="22"/>
        <end position="279"/>
    </location>
</feature>
<feature type="signal peptide" evidence="1">
    <location>
        <begin position="1"/>
        <end position="21"/>
    </location>
</feature>
<protein>
    <submittedName>
        <fullName evidence="2">Uncharacterized protein</fullName>
    </submittedName>
</protein>
<dbReference type="Proteomes" id="UP000198862">
    <property type="component" value="Unassembled WGS sequence"/>
</dbReference>
<accession>A0A1I1UNG7</accession>
<organism evidence="2 3">
    <name type="scientific">Pseudoalteromonas denitrificans DSM 6059</name>
    <dbReference type="NCBI Taxonomy" id="1123010"/>
    <lineage>
        <taxon>Bacteria</taxon>
        <taxon>Pseudomonadati</taxon>
        <taxon>Pseudomonadota</taxon>
        <taxon>Gammaproteobacteria</taxon>
        <taxon>Alteromonadales</taxon>
        <taxon>Pseudoalteromonadaceae</taxon>
        <taxon>Pseudoalteromonas</taxon>
    </lineage>
</organism>
<name>A0A1I1UNG7_9GAMM</name>
<reference evidence="2 3" key="1">
    <citation type="submission" date="2016-10" db="EMBL/GenBank/DDBJ databases">
        <authorList>
            <person name="de Groot N.N."/>
        </authorList>
    </citation>
    <scope>NUCLEOTIDE SEQUENCE [LARGE SCALE GENOMIC DNA]</scope>
    <source>
        <strain evidence="2 3">DSM 6059</strain>
    </source>
</reference>
<evidence type="ECO:0000313" key="3">
    <source>
        <dbReference type="Proteomes" id="UP000198862"/>
    </source>
</evidence>
<gene>
    <name evidence="2" type="ORF">SAMN02745724_05288</name>
</gene>
<evidence type="ECO:0000256" key="1">
    <source>
        <dbReference type="SAM" id="SignalP"/>
    </source>
</evidence>
<dbReference type="OrthoDB" id="6262275at2"/>
<sequence length="279" mass="30569">MNKVFVFLIFNFLFFSMESNAVGSNVKSICESCDSLFSFQREADRLTKRQLGTHKVLIVSLNNEKSYNFVLERTSFNNGEFWEFVVKTRQIAVPPEDKNKIDNAITAKQDAIQAIASNPHTVPVELADGVWDLVGRGWKQTAVGDNYLTTQGVGSKIYNYLTLAGAVTGKISSSVELGVTLYFSNGSKAFFKISGVDNNGNVQLSFRDGKDAEGNNVKDSKTTFYQGQYNFSKNGLKDFIDAAKRYGINITQGGSPAGSGTGSISCDNANVNCQVLIQH</sequence>
<keyword evidence="1" id="KW-0732">Signal</keyword>
<evidence type="ECO:0000313" key="2">
    <source>
        <dbReference type="EMBL" id="SFD72336.1"/>
    </source>
</evidence>
<dbReference type="EMBL" id="FOLO01000093">
    <property type="protein sequence ID" value="SFD72336.1"/>
    <property type="molecule type" value="Genomic_DNA"/>
</dbReference>
<proteinExistence type="predicted"/>
<dbReference type="RefSeq" id="WP_091991758.1">
    <property type="nucleotide sequence ID" value="NZ_FOLO01000093.1"/>
</dbReference>
<keyword evidence="3" id="KW-1185">Reference proteome</keyword>
<dbReference type="AlphaFoldDB" id="A0A1I1UNG7"/>
<dbReference type="STRING" id="1123010.SAMN02745724_05288"/>